<comment type="caution">
    <text evidence="1">The sequence shown here is derived from an EMBL/GenBank/DDBJ whole genome shotgun (WGS) entry which is preliminary data.</text>
</comment>
<dbReference type="Proteomes" id="UP000260644">
    <property type="component" value="Unassembled WGS sequence"/>
</dbReference>
<dbReference type="GO" id="GO:0004180">
    <property type="term" value="F:carboxypeptidase activity"/>
    <property type="evidence" value="ECO:0007669"/>
    <property type="project" value="UniProtKB-KW"/>
</dbReference>
<dbReference type="EMBL" id="QPMM01000006">
    <property type="protein sequence ID" value="RFS22569.1"/>
    <property type="molecule type" value="Genomic_DNA"/>
</dbReference>
<keyword evidence="1" id="KW-0121">Carboxypeptidase</keyword>
<dbReference type="PROSITE" id="PS51257">
    <property type="entry name" value="PROKAR_LIPOPROTEIN"/>
    <property type="match status" value="1"/>
</dbReference>
<keyword evidence="1" id="KW-0645">Protease</keyword>
<dbReference type="RefSeq" id="WP_116975963.1">
    <property type="nucleotide sequence ID" value="NZ_QPMM01000006.1"/>
</dbReference>
<gene>
    <name evidence="1" type="ORF">DVR12_12255</name>
</gene>
<protein>
    <submittedName>
        <fullName evidence="1">Carboxypeptidase regulatory-like domain-containing protein</fullName>
    </submittedName>
</protein>
<dbReference type="SUPFAM" id="SSF49464">
    <property type="entry name" value="Carboxypeptidase regulatory domain-like"/>
    <property type="match status" value="1"/>
</dbReference>
<keyword evidence="1" id="KW-0378">Hydrolase</keyword>
<sequence>MKTKYFFVAALILAGCSKSGDSSGAPEGENITWGQQPQLPTVSGDVTFNLSATQDQVNVMGTTNPRMPNFPSLTAKAKTLRGFVADLSGKPIKGAYIGIRATLDGGLYSGASGETNEKGYYEISLPSGAIHFYAAGYTIDYGQGRATVGLYAADGNVNGFAYQNGAVKNFVLLSYGVANPDMLSQRPKDETNYFGGSIYVSYPLHDPDDPIPTLGELPLNAEIVLTLKPDGNGLFGENKTFIINKKVGTKNFNINNIPVGKYTITAKLKDGRQLKIRGIGANSINWPNYGVLPREATGTASIFFTPLYNSTPATVLPHAGNWRNVELKLELP</sequence>
<dbReference type="InterPro" id="IPR008969">
    <property type="entry name" value="CarboxyPept-like_regulatory"/>
</dbReference>
<dbReference type="OrthoDB" id="799083at2"/>
<accession>A0A3E1YA26</accession>
<evidence type="ECO:0000313" key="1">
    <source>
        <dbReference type="EMBL" id="RFS22569.1"/>
    </source>
</evidence>
<proteinExistence type="predicted"/>
<keyword evidence="2" id="KW-1185">Reference proteome</keyword>
<name>A0A3E1YA26_9BACT</name>
<evidence type="ECO:0000313" key="2">
    <source>
        <dbReference type="Proteomes" id="UP000260644"/>
    </source>
</evidence>
<reference evidence="1 2" key="1">
    <citation type="submission" date="2018-07" db="EMBL/GenBank/DDBJ databases">
        <title>Chitinophaga K2CV101002-2 sp. nov., isolated from a monsoon evergreen broad-leaved forest soil.</title>
        <authorList>
            <person name="Lv Y."/>
        </authorList>
    </citation>
    <scope>NUCLEOTIDE SEQUENCE [LARGE SCALE GENOMIC DNA]</scope>
    <source>
        <strain evidence="1 2">GDMCC 1.1288</strain>
    </source>
</reference>
<dbReference type="AlphaFoldDB" id="A0A3E1YA26"/>
<organism evidence="1 2">
    <name type="scientific">Chitinophaga silvatica</name>
    <dbReference type="NCBI Taxonomy" id="2282649"/>
    <lineage>
        <taxon>Bacteria</taxon>
        <taxon>Pseudomonadati</taxon>
        <taxon>Bacteroidota</taxon>
        <taxon>Chitinophagia</taxon>
        <taxon>Chitinophagales</taxon>
        <taxon>Chitinophagaceae</taxon>
        <taxon>Chitinophaga</taxon>
    </lineage>
</organism>